<evidence type="ECO:0000313" key="1">
    <source>
        <dbReference type="EMBL" id="GAA0513961.1"/>
    </source>
</evidence>
<name>A0ABN1C8I8_9ACTN</name>
<organism evidence="1 2">
    <name type="scientific">Streptomyces mordarskii</name>
    <dbReference type="NCBI Taxonomy" id="1226758"/>
    <lineage>
        <taxon>Bacteria</taxon>
        <taxon>Bacillati</taxon>
        <taxon>Actinomycetota</taxon>
        <taxon>Actinomycetes</taxon>
        <taxon>Kitasatosporales</taxon>
        <taxon>Streptomycetaceae</taxon>
        <taxon>Streptomyces</taxon>
    </lineage>
</organism>
<proteinExistence type="predicted"/>
<protein>
    <submittedName>
        <fullName evidence="1">Uncharacterized protein</fullName>
    </submittedName>
</protein>
<evidence type="ECO:0000313" key="2">
    <source>
        <dbReference type="Proteomes" id="UP001501576"/>
    </source>
</evidence>
<reference evidence="1 2" key="1">
    <citation type="journal article" date="2019" name="Int. J. Syst. Evol. Microbiol.">
        <title>The Global Catalogue of Microorganisms (GCM) 10K type strain sequencing project: providing services to taxonomists for standard genome sequencing and annotation.</title>
        <authorList>
            <consortium name="The Broad Institute Genomics Platform"/>
            <consortium name="The Broad Institute Genome Sequencing Center for Infectious Disease"/>
            <person name="Wu L."/>
            <person name="Ma J."/>
        </authorList>
    </citation>
    <scope>NUCLEOTIDE SEQUENCE [LARGE SCALE GENOMIC DNA]</scope>
    <source>
        <strain evidence="1 2">JCM 5052</strain>
    </source>
</reference>
<sequence length="78" mass="8427">MGYLPTGVAPPRTLAGHGLREQLCSVWLRMELDGATGSQSLKLGYKRRVATPLGVKGSQVQILSSRPAFSQVEGRFRG</sequence>
<accession>A0ABN1C8I8</accession>
<dbReference type="EMBL" id="BAAABZ010000011">
    <property type="protein sequence ID" value="GAA0513961.1"/>
    <property type="molecule type" value="Genomic_DNA"/>
</dbReference>
<keyword evidence="2" id="KW-1185">Reference proteome</keyword>
<comment type="caution">
    <text evidence="1">The sequence shown here is derived from an EMBL/GenBank/DDBJ whole genome shotgun (WGS) entry which is preliminary data.</text>
</comment>
<gene>
    <name evidence="1" type="ORF">GCM10010390_15380</name>
</gene>
<dbReference type="Proteomes" id="UP001501576">
    <property type="component" value="Unassembled WGS sequence"/>
</dbReference>